<gene>
    <name evidence="2" type="ordered locus">CC_2571</name>
</gene>
<dbReference type="EMBL" id="AE005673">
    <property type="protein sequence ID" value="AAK24541.1"/>
    <property type="molecule type" value="Genomic_DNA"/>
</dbReference>
<evidence type="ECO:0000313" key="2">
    <source>
        <dbReference type="EMBL" id="AAK24541.1"/>
    </source>
</evidence>
<name>Q9A586_CAUVC</name>
<dbReference type="Proteomes" id="UP000001816">
    <property type="component" value="Chromosome"/>
</dbReference>
<protein>
    <submittedName>
        <fullName evidence="2">Uncharacterized protein</fullName>
    </submittedName>
</protein>
<organism evidence="2 3">
    <name type="scientific">Caulobacter vibrioides (strain ATCC 19089 / CIP 103742 / CB 15)</name>
    <name type="common">Caulobacter crescentus</name>
    <dbReference type="NCBI Taxonomy" id="190650"/>
    <lineage>
        <taxon>Bacteria</taxon>
        <taxon>Pseudomonadati</taxon>
        <taxon>Pseudomonadota</taxon>
        <taxon>Alphaproteobacteria</taxon>
        <taxon>Caulobacterales</taxon>
        <taxon>Caulobacteraceae</taxon>
        <taxon>Caulobacter</taxon>
    </lineage>
</organism>
<evidence type="ECO:0000313" key="3">
    <source>
        <dbReference type="Proteomes" id="UP000001816"/>
    </source>
</evidence>
<reference evidence="2 3" key="1">
    <citation type="journal article" date="2001" name="Proc. Natl. Acad. Sci. U.S.A.">
        <title>Complete genome sequence of Caulobacter crescentus.</title>
        <authorList>
            <person name="Nierman W.C."/>
            <person name="Feldblyum T.V."/>
            <person name="Laub M.T."/>
            <person name="Paulsen I.T."/>
            <person name="Nelson K.E."/>
            <person name="Eisen J.A."/>
            <person name="Heidelberg J.F."/>
            <person name="Alley M.R."/>
            <person name="Ohta N."/>
            <person name="Maddock J.R."/>
            <person name="Potocka I."/>
            <person name="Nelson W.C."/>
            <person name="Newton A."/>
            <person name="Stephens C."/>
            <person name="Phadke N.D."/>
            <person name="Ely B."/>
            <person name="DeBoy R.T."/>
            <person name="Dodson R.J."/>
            <person name="Durkin A.S."/>
            <person name="Gwinn M.L."/>
            <person name="Haft D.H."/>
            <person name="Kolonay J.F."/>
            <person name="Smit J."/>
            <person name="Craven M.B."/>
            <person name="Khouri H."/>
            <person name="Shetty J."/>
            <person name="Berry K."/>
            <person name="Utterback T."/>
            <person name="Tran K."/>
            <person name="Wolf A."/>
            <person name="Vamathevan J."/>
            <person name="Ermolaeva M."/>
            <person name="White O."/>
            <person name="Salzberg S.L."/>
            <person name="Venter J.C."/>
            <person name="Shapiro L."/>
            <person name="Fraser C.M."/>
        </authorList>
    </citation>
    <scope>NUCLEOTIDE SEQUENCE [LARGE SCALE GENOMIC DNA]</scope>
    <source>
        <strain evidence="3">ATCC 19089 / CB15</strain>
    </source>
</reference>
<proteinExistence type="predicted"/>
<feature type="region of interest" description="Disordered" evidence="1">
    <location>
        <begin position="59"/>
        <end position="101"/>
    </location>
</feature>
<evidence type="ECO:0000256" key="1">
    <source>
        <dbReference type="SAM" id="MobiDB-lite"/>
    </source>
</evidence>
<dbReference type="AlphaFoldDB" id="Q9A586"/>
<dbReference type="PIR" id="A87568">
    <property type="entry name" value="A87568"/>
</dbReference>
<sequence>MRGDGDETYERAEACECGYLEDARCNLLEGGVEREFLYGLPHVEAVQTGHEYAKRRAYDPQLSDNAPPGFPACSDRQRGGDKRGRRRCVEQGQDNPLRGRRVLENTPERLWHRDLLIVAS</sequence>
<dbReference type="BioCyc" id="CAULO:CC2571-MONOMER"/>
<dbReference type="KEGG" id="ccr:CC_2571"/>
<dbReference type="HOGENOM" id="CLU_2045470_0_0_5"/>
<keyword evidence="3" id="KW-1185">Reference proteome</keyword>
<accession>Q9A586</accession>
<dbReference type="EnsemblBacteria" id="AAK24541">
    <property type="protein sequence ID" value="AAK24541"/>
    <property type="gene ID" value="CC_2571"/>
</dbReference>